<dbReference type="GO" id="GO:0000502">
    <property type="term" value="C:proteasome complex"/>
    <property type="evidence" value="ECO:0007669"/>
    <property type="project" value="UniProtKB-KW"/>
</dbReference>
<dbReference type="InterPro" id="IPR003593">
    <property type="entry name" value="AAA+_ATPase"/>
</dbReference>
<dbReference type="InterPro" id="IPR050221">
    <property type="entry name" value="26S_Proteasome_ATPase"/>
</dbReference>
<dbReference type="PROSITE" id="PS51375">
    <property type="entry name" value="PPR"/>
    <property type="match status" value="4"/>
</dbReference>
<keyword evidence="5" id="KW-0547">Nucleotide-binding</keyword>
<dbReference type="InterPro" id="IPR003960">
    <property type="entry name" value="ATPase_AAA_CS"/>
</dbReference>
<evidence type="ECO:0000256" key="1">
    <source>
        <dbReference type="ARBA" id="ARBA00004496"/>
    </source>
</evidence>
<comment type="caution">
    <text evidence="11">The sequence shown here is derived from an EMBL/GenBank/DDBJ whole genome shotgun (WGS) entry which is preliminary data.</text>
</comment>
<dbReference type="GO" id="GO:0005737">
    <property type="term" value="C:cytoplasm"/>
    <property type="evidence" value="ECO:0007669"/>
    <property type="project" value="UniProtKB-SubCell"/>
</dbReference>
<keyword evidence="3" id="KW-0963">Cytoplasm</keyword>
<keyword evidence="11" id="KW-0645">Protease</keyword>
<feature type="repeat" description="PPR" evidence="8">
    <location>
        <begin position="282"/>
        <end position="316"/>
    </location>
</feature>
<dbReference type="GO" id="GO:0005524">
    <property type="term" value="F:ATP binding"/>
    <property type="evidence" value="ECO:0007669"/>
    <property type="project" value="UniProtKB-KW"/>
</dbReference>
<feature type="compositionally biased region" description="Polar residues" evidence="9">
    <location>
        <begin position="52"/>
        <end position="64"/>
    </location>
</feature>
<dbReference type="Gene3D" id="1.10.8.60">
    <property type="match status" value="1"/>
</dbReference>
<evidence type="ECO:0000256" key="3">
    <source>
        <dbReference type="ARBA" id="ARBA00022490"/>
    </source>
</evidence>
<evidence type="ECO:0000259" key="10">
    <source>
        <dbReference type="SMART" id="SM00382"/>
    </source>
</evidence>
<feature type="repeat" description="PPR" evidence="8">
    <location>
        <begin position="387"/>
        <end position="421"/>
    </location>
</feature>
<evidence type="ECO:0000256" key="7">
    <source>
        <dbReference type="ARBA" id="ARBA00022942"/>
    </source>
</evidence>
<dbReference type="Pfam" id="PF13041">
    <property type="entry name" value="PPR_2"/>
    <property type="match status" value="1"/>
</dbReference>
<dbReference type="STRING" id="337451.A0A3S3LVJ1"/>
<dbReference type="Gene3D" id="2.40.50.140">
    <property type="entry name" value="Nucleic acid-binding proteins"/>
    <property type="match status" value="1"/>
</dbReference>
<dbReference type="GO" id="GO:0008233">
    <property type="term" value="F:peptidase activity"/>
    <property type="evidence" value="ECO:0007669"/>
    <property type="project" value="UniProtKB-KW"/>
</dbReference>
<dbReference type="InterPro" id="IPR011990">
    <property type="entry name" value="TPR-like_helical_dom_sf"/>
</dbReference>
<keyword evidence="12" id="KW-1185">Reference proteome</keyword>
<dbReference type="GO" id="GO:0006508">
    <property type="term" value="P:proteolysis"/>
    <property type="evidence" value="ECO:0007669"/>
    <property type="project" value="UniProtKB-KW"/>
</dbReference>
<dbReference type="InterPro" id="IPR027417">
    <property type="entry name" value="P-loop_NTPase"/>
</dbReference>
<keyword evidence="7" id="KW-0647">Proteasome</keyword>
<dbReference type="SMART" id="SM00382">
    <property type="entry name" value="AAA"/>
    <property type="match status" value="1"/>
</dbReference>
<dbReference type="PANTHER" id="PTHR23073">
    <property type="entry name" value="26S PROTEASOME REGULATORY SUBUNIT"/>
    <property type="match status" value="1"/>
</dbReference>
<dbReference type="SUPFAM" id="SSF52540">
    <property type="entry name" value="P-loop containing nucleoside triphosphate hydrolases"/>
    <property type="match status" value="1"/>
</dbReference>
<accession>A0A3S3LVJ1</accession>
<evidence type="ECO:0000256" key="4">
    <source>
        <dbReference type="ARBA" id="ARBA00022737"/>
    </source>
</evidence>
<dbReference type="InterPro" id="IPR032501">
    <property type="entry name" value="Prot_ATP_ID_OB_2nd"/>
</dbReference>
<evidence type="ECO:0000256" key="2">
    <source>
        <dbReference type="ARBA" id="ARBA00006914"/>
    </source>
</evidence>
<dbReference type="PROSITE" id="PS00674">
    <property type="entry name" value="AAA"/>
    <property type="match status" value="1"/>
</dbReference>
<dbReference type="FunFam" id="3.40.50.300:FF:002861">
    <property type="entry name" value="Cell division control protein 48 homolog E"/>
    <property type="match status" value="1"/>
</dbReference>
<feature type="repeat" description="PPR" evidence="8">
    <location>
        <begin position="247"/>
        <end position="281"/>
    </location>
</feature>
<keyword evidence="6" id="KW-0067">ATP-binding</keyword>
<feature type="region of interest" description="Disordered" evidence="9">
    <location>
        <begin position="52"/>
        <end position="74"/>
    </location>
</feature>
<sequence>MEWKIRSIQEASNPSFHIRFISVFDASSYPKFVHSIDHQLSSLQCSKTRLFSGNPSSRNRGSHSWNRRQRPNFDSQIPVVGSDRIEEVIELIKTGDTDMELKLNQVHPNLSIALVCKIIGILNDRCVSALRFLDWVQKTQTDLIPDSEIYNLIIDNTGRMKDYESMFIVLSKLSMKRHCLTEKAFGFLTVYSAAGDGIMDSVERVVETLNRVRGSCRSSGIYSLIKTLCVMNSFDGAMFVMEETARKTSYYNILVAAKCRNGDFQDALDLYDEMKRFGCDPNTKSYNYLLGSLCKKGRITEVCELIEAMEKLGYLPDSVTFEIVIVHACRLGSMDFAIEFLYHMMSVGLEPRLTTHAAFIKGYFWSRRVGDAHKYVVDMSSKDKYSANMNYSLLASLFHKSGRVVEARDVLIEMIEKGMKPNFPVYMRVMKDLFKLGKGDLVADLKAKFAKFHSNTGNGKYVVDIDKNIDITKITPSTRVALRNDSYVLHLILPSKVIELPIKHPELFESLGIAQPKGVLLYGPPGTGKTLLARAVAHHTDCTFIRVSGSEEHAPSIIFMDEIDSIGSARMESGTGNGDSEVQHTMLELLNQLDGFEASNKIKVLMATNRIDILDQALLRPGQIDRKIEFLNPNEEFTIWAMVCARQAPRVSLQYLQIHSRKMNLMHGIDLKKFAEKMNGSSVAELKAIHLYNHYNHAVCTEAGMFALRERRVHVTEEDFEMAVAKVTKEETEKNMSLRELWK</sequence>
<evidence type="ECO:0000256" key="9">
    <source>
        <dbReference type="SAM" id="MobiDB-lite"/>
    </source>
</evidence>
<organism evidence="11 12">
    <name type="scientific">Cinnamomum micranthum f. kanehirae</name>
    <dbReference type="NCBI Taxonomy" id="337451"/>
    <lineage>
        <taxon>Eukaryota</taxon>
        <taxon>Viridiplantae</taxon>
        <taxon>Streptophyta</taxon>
        <taxon>Embryophyta</taxon>
        <taxon>Tracheophyta</taxon>
        <taxon>Spermatophyta</taxon>
        <taxon>Magnoliopsida</taxon>
        <taxon>Magnoliidae</taxon>
        <taxon>Laurales</taxon>
        <taxon>Lauraceae</taxon>
        <taxon>Cinnamomum</taxon>
    </lineage>
</organism>
<feature type="domain" description="AAA+ ATPase" evidence="10">
    <location>
        <begin position="515"/>
        <end position="634"/>
    </location>
</feature>
<dbReference type="Gene3D" id="1.25.40.10">
    <property type="entry name" value="Tetratricopeptide repeat domain"/>
    <property type="match status" value="2"/>
</dbReference>
<dbReference type="GO" id="GO:0016887">
    <property type="term" value="F:ATP hydrolysis activity"/>
    <property type="evidence" value="ECO:0007669"/>
    <property type="project" value="InterPro"/>
</dbReference>
<dbReference type="InterPro" id="IPR012340">
    <property type="entry name" value="NA-bd_OB-fold"/>
</dbReference>
<dbReference type="Pfam" id="PF16450">
    <property type="entry name" value="Prot_ATP_ID_OB_C"/>
    <property type="match status" value="1"/>
</dbReference>
<keyword evidence="11" id="KW-0378">Hydrolase</keyword>
<comment type="similarity">
    <text evidence="2">Belongs to the AAA ATPase family.</text>
</comment>
<dbReference type="NCBIfam" id="TIGR00756">
    <property type="entry name" value="PPR"/>
    <property type="match status" value="2"/>
</dbReference>
<protein>
    <submittedName>
        <fullName evidence="11">26S protease regulatory subunit 8 A</fullName>
    </submittedName>
</protein>
<dbReference type="InterPro" id="IPR002885">
    <property type="entry name" value="PPR_rpt"/>
</dbReference>
<dbReference type="Pfam" id="PF00004">
    <property type="entry name" value="AAA"/>
    <property type="match status" value="1"/>
</dbReference>
<proteinExistence type="inferred from homology"/>
<dbReference type="EMBL" id="QPKB01000001">
    <property type="protein sequence ID" value="RWR72380.1"/>
    <property type="molecule type" value="Genomic_DNA"/>
</dbReference>
<dbReference type="Proteomes" id="UP000283530">
    <property type="component" value="Unassembled WGS sequence"/>
</dbReference>
<evidence type="ECO:0000313" key="12">
    <source>
        <dbReference type="Proteomes" id="UP000283530"/>
    </source>
</evidence>
<dbReference type="AlphaFoldDB" id="A0A3S3LVJ1"/>
<dbReference type="Gene3D" id="3.40.50.300">
    <property type="entry name" value="P-loop containing nucleotide triphosphate hydrolases"/>
    <property type="match status" value="1"/>
</dbReference>
<evidence type="ECO:0000256" key="6">
    <source>
        <dbReference type="ARBA" id="ARBA00022840"/>
    </source>
</evidence>
<evidence type="ECO:0000256" key="5">
    <source>
        <dbReference type="ARBA" id="ARBA00022741"/>
    </source>
</evidence>
<dbReference type="InterPro" id="IPR003959">
    <property type="entry name" value="ATPase_AAA_core"/>
</dbReference>
<dbReference type="FunFam" id="1.10.8.60:FF:000006">
    <property type="entry name" value="26S protease regulatory subunit 8"/>
    <property type="match status" value="1"/>
</dbReference>
<dbReference type="OrthoDB" id="185373at2759"/>
<comment type="subcellular location">
    <subcellularLocation>
        <location evidence="1">Cytoplasm</location>
    </subcellularLocation>
</comment>
<dbReference type="Pfam" id="PF01535">
    <property type="entry name" value="PPR"/>
    <property type="match status" value="1"/>
</dbReference>
<evidence type="ECO:0000256" key="8">
    <source>
        <dbReference type="PROSITE-ProRule" id="PRU00708"/>
    </source>
</evidence>
<reference evidence="11 12" key="1">
    <citation type="journal article" date="2019" name="Nat. Plants">
        <title>Stout camphor tree genome fills gaps in understanding of flowering plant genome evolution.</title>
        <authorList>
            <person name="Chaw S.M."/>
            <person name="Liu Y.C."/>
            <person name="Wu Y.W."/>
            <person name="Wang H.Y."/>
            <person name="Lin C.I."/>
            <person name="Wu C.S."/>
            <person name="Ke H.M."/>
            <person name="Chang L.Y."/>
            <person name="Hsu C.Y."/>
            <person name="Yang H.T."/>
            <person name="Sudianto E."/>
            <person name="Hsu M.H."/>
            <person name="Wu K.P."/>
            <person name="Wang L.N."/>
            <person name="Leebens-Mack J.H."/>
            <person name="Tsai I.J."/>
        </authorList>
    </citation>
    <scope>NUCLEOTIDE SEQUENCE [LARGE SCALE GENOMIC DNA]</scope>
    <source>
        <strain evidence="12">cv. Chaw 1501</strain>
        <tissue evidence="11">Young leaves</tissue>
    </source>
</reference>
<evidence type="ECO:0000313" key="11">
    <source>
        <dbReference type="EMBL" id="RWR72380.1"/>
    </source>
</evidence>
<keyword evidence="4" id="KW-0677">Repeat</keyword>
<gene>
    <name evidence="11" type="ORF">CKAN_00059500</name>
</gene>
<name>A0A3S3LVJ1_9MAGN</name>
<feature type="repeat" description="PPR" evidence="8">
    <location>
        <begin position="317"/>
        <end position="351"/>
    </location>
</feature>